<dbReference type="EMBL" id="BGZK01000131">
    <property type="protein sequence ID" value="GBP21701.1"/>
    <property type="molecule type" value="Genomic_DNA"/>
</dbReference>
<dbReference type="AlphaFoldDB" id="A0A4C1U5W8"/>
<name>A0A4C1U5W8_EUMVA</name>
<evidence type="ECO:0000313" key="2">
    <source>
        <dbReference type="Proteomes" id="UP000299102"/>
    </source>
</evidence>
<keyword evidence="2" id="KW-1185">Reference proteome</keyword>
<protein>
    <submittedName>
        <fullName evidence="1">Uncharacterized protein</fullName>
    </submittedName>
</protein>
<gene>
    <name evidence="1" type="ORF">EVAR_16250_1</name>
</gene>
<reference evidence="1 2" key="1">
    <citation type="journal article" date="2019" name="Commun. Biol.">
        <title>The bagworm genome reveals a unique fibroin gene that provides high tensile strength.</title>
        <authorList>
            <person name="Kono N."/>
            <person name="Nakamura H."/>
            <person name="Ohtoshi R."/>
            <person name="Tomita M."/>
            <person name="Numata K."/>
            <person name="Arakawa K."/>
        </authorList>
    </citation>
    <scope>NUCLEOTIDE SEQUENCE [LARGE SCALE GENOMIC DNA]</scope>
</reference>
<organism evidence="1 2">
    <name type="scientific">Eumeta variegata</name>
    <name type="common">Bagworm moth</name>
    <name type="synonym">Eumeta japonica</name>
    <dbReference type="NCBI Taxonomy" id="151549"/>
    <lineage>
        <taxon>Eukaryota</taxon>
        <taxon>Metazoa</taxon>
        <taxon>Ecdysozoa</taxon>
        <taxon>Arthropoda</taxon>
        <taxon>Hexapoda</taxon>
        <taxon>Insecta</taxon>
        <taxon>Pterygota</taxon>
        <taxon>Neoptera</taxon>
        <taxon>Endopterygota</taxon>
        <taxon>Lepidoptera</taxon>
        <taxon>Glossata</taxon>
        <taxon>Ditrysia</taxon>
        <taxon>Tineoidea</taxon>
        <taxon>Psychidae</taxon>
        <taxon>Oiketicinae</taxon>
        <taxon>Eumeta</taxon>
    </lineage>
</organism>
<sequence length="114" mass="12254">MEGEGGGGDREVGRWRGESAKRITTECERAVTKRAAIDLLSPGAGALVLARRGPAGGCPRVGPITTPRRVDLCVHLYCVGIEIRKTVVHFNGGSVCRDRRADPAFELTQRLDPS</sequence>
<dbReference type="Proteomes" id="UP000299102">
    <property type="component" value="Unassembled WGS sequence"/>
</dbReference>
<comment type="caution">
    <text evidence="1">The sequence shown here is derived from an EMBL/GenBank/DDBJ whole genome shotgun (WGS) entry which is preliminary data.</text>
</comment>
<accession>A0A4C1U5W8</accession>
<evidence type="ECO:0000313" key="1">
    <source>
        <dbReference type="EMBL" id="GBP21701.1"/>
    </source>
</evidence>
<proteinExistence type="predicted"/>